<dbReference type="RefSeq" id="WP_271633620.1">
    <property type="nucleotide sequence ID" value="NZ_CP094970.1"/>
</dbReference>
<dbReference type="InterPro" id="IPR027417">
    <property type="entry name" value="P-loop_NTPase"/>
</dbReference>
<dbReference type="SUPFAM" id="SSF52540">
    <property type="entry name" value="P-loop containing nucleoside triphosphate hydrolases"/>
    <property type="match status" value="1"/>
</dbReference>
<feature type="region of interest" description="Disordered" evidence="1">
    <location>
        <begin position="304"/>
        <end position="331"/>
    </location>
</feature>
<dbReference type="AlphaFoldDB" id="A0AA46YKU3"/>
<evidence type="ECO:0000256" key="1">
    <source>
        <dbReference type="SAM" id="MobiDB-lite"/>
    </source>
</evidence>
<evidence type="ECO:0000313" key="2">
    <source>
        <dbReference type="EMBL" id="UYM04856.1"/>
    </source>
</evidence>
<organism evidence="2 3">
    <name type="scientific">Solicola gregarius</name>
    <dbReference type="NCBI Taxonomy" id="2908642"/>
    <lineage>
        <taxon>Bacteria</taxon>
        <taxon>Bacillati</taxon>
        <taxon>Actinomycetota</taxon>
        <taxon>Actinomycetes</taxon>
        <taxon>Propionibacteriales</taxon>
        <taxon>Nocardioidaceae</taxon>
        <taxon>Solicola</taxon>
    </lineage>
</organism>
<feature type="compositionally biased region" description="Basic and acidic residues" evidence="1">
    <location>
        <begin position="319"/>
        <end position="331"/>
    </location>
</feature>
<dbReference type="Pfam" id="PF13469">
    <property type="entry name" value="Sulfotransfer_3"/>
    <property type="match status" value="1"/>
</dbReference>
<dbReference type="KEGG" id="sgrg:L0C25_20365"/>
<protein>
    <submittedName>
        <fullName evidence="2">Sulfotransferase</fullName>
    </submittedName>
</protein>
<accession>A0AA46YKU3</accession>
<keyword evidence="3" id="KW-1185">Reference proteome</keyword>
<name>A0AA46YKU3_9ACTN</name>
<dbReference type="Gene3D" id="3.40.50.300">
    <property type="entry name" value="P-loop containing nucleotide triphosphate hydrolases"/>
    <property type="match status" value="1"/>
</dbReference>
<proteinExistence type="predicted"/>
<dbReference type="EMBL" id="CP094970">
    <property type="protein sequence ID" value="UYM04856.1"/>
    <property type="molecule type" value="Genomic_DNA"/>
</dbReference>
<dbReference type="Proteomes" id="UP001164390">
    <property type="component" value="Chromosome"/>
</dbReference>
<evidence type="ECO:0000313" key="3">
    <source>
        <dbReference type="Proteomes" id="UP001164390"/>
    </source>
</evidence>
<reference evidence="2" key="1">
    <citation type="submission" date="2022-01" db="EMBL/GenBank/DDBJ databases">
        <title>Nocardioidaceae gen. sp. A5X3R13.</title>
        <authorList>
            <person name="Lopez Marin M.A."/>
            <person name="Uhlik O."/>
        </authorList>
    </citation>
    <scope>NUCLEOTIDE SEQUENCE</scope>
    <source>
        <strain evidence="2">A5X3R13</strain>
    </source>
</reference>
<sequence length="331" mass="37304">MSDRILVLITGTGRSGTSTMSGTLHHLGLSVPGPYLGANRSNPKGFFESMWAVQFHKRIHKRARVNDFDARLDALDRVREATTDESIAELDEWLAGQDAEQLVVKDPRTVWHQRLWADRAAQAGRSIRYVSMLRHPAEVIGSRVTYYLSRGNIDLSERAYTISNVGRWVSASLVNERETRGERRAFVRYADLLDDWRSVAGMLRDDLGLSYDTSLDPHTPHPVDDFVEPELRRVRVTWYDLDVPDELQAIAQATWDNLGLLADNAGAAEDASAALDVLAQRYDRLLDDSQALAYDAIYAAGAEGRAEGARTARRKLKERARERKRAREQAD</sequence>
<gene>
    <name evidence="2" type="ORF">L0C25_20365</name>
</gene>